<dbReference type="EMBL" id="KB201802">
    <property type="protein sequence ID" value="ESO94480.1"/>
    <property type="molecule type" value="Genomic_DNA"/>
</dbReference>
<sequence>MKSTLVETQCQLFQSNYKTYIRRILKHVHKNMQISKDSLDQMNGFMNYLFHALAYDAAQRARRRRQKTLTGREVQDAIKSRFPGNIKIFAVLNGIETLDKFIRNN</sequence>
<gene>
    <name evidence="3" type="ORF">LOTGIDRAFT_118366</name>
</gene>
<evidence type="ECO:0000313" key="3">
    <source>
        <dbReference type="EMBL" id="ESO94480.1"/>
    </source>
</evidence>
<dbReference type="GO" id="GO:0046982">
    <property type="term" value="F:protein heterodimerization activity"/>
    <property type="evidence" value="ECO:0007669"/>
    <property type="project" value="InterPro"/>
</dbReference>
<organism evidence="3 4">
    <name type="scientific">Lottia gigantea</name>
    <name type="common">Giant owl limpet</name>
    <dbReference type="NCBI Taxonomy" id="225164"/>
    <lineage>
        <taxon>Eukaryota</taxon>
        <taxon>Metazoa</taxon>
        <taxon>Spiralia</taxon>
        <taxon>Lophotrochozoa</taxon>
        <taxon>Mollusca</taxon>
        <taxon>Gastropoda</taxon>
        <taxon>Patellogastropoda</taxon>
        <taxon>Lottioidea</taxon>
        <taxon>Lottiidae</taxon>
        <taxon>Lottia</taxon>
    </lineage>
</organism>
<dbReference type="PRINTS" id="PR00621">
    <property type="entry name" value="HISTONEH2B"/>
</dbReference>
<dbReference type="Proteomes" id="UP000030746">
    <property type="component" value="Unassembled WGS sequence"/>
</dbReference>
<feature type="domain" description="Core Histone H2A/H2B/H3" evidence="2">
    <location>
        <begin position="15"/>
        <end position="79"/>
    </location>
</feature>
<dbReference type="KEGG" id="lgi:LOTGIDRAFT_118366"/>
<dbReference type="RefSeq" id="XP_009054764.1">
    <property type="nucleotide sequence ID" value="XM_009056516.1"/>
</dbReference>
<dbReference type="PANTHER" id="PTHR23428">
    <property type="entry name" value="HISTONE H2B"/>
    <property type="match status" value="1"/>
</dbReference>
<comment type="similarity">
    <text evidence="1">Belongs to the histone H2B family.</text>
</comment>
<dbReference type="SUPFAM" id="SSF47113">
    <property type="entry name" value="Histone-fold"/>
    <property type="match status" value="1"/>
</dbReference>
<dbReference type="GeneID" id="20231608"/>
<dbReference type="GO" id="GO:0003677">
    <property type="term" value="F:DNA binding"/>
    <property type="evidence" value="ECO:0007669"/>
    <property type="project" value="InterPro"/>
</dbReference>
<evidence type="ECO:0000256" key="1">
    <source>
        <dbReference type="ARBA" id="ARBA00006846"/>
    </source>
</evidence>
<accession>V4AH36</accession>
<evidence type="ECO:0000313" key="4">
    <source>
        <dbReference type="Proteomes" id="UP000030746"/>
    </source>
</evidence>
<dbReference type="SMART" id="SM00427">
    <property type="entry name" value="H2B"/>
    <property type="match status" value="1"/>
</dbReference>
<dbReference type="CDD" id="cd22910">
    <property type="entry name" value="HFD_H2B"/>
    <property type="match status" value="1"/>
</dbReference>
<dbReference type="Gene3D" id="1.10.20.10">
    <property type="entry name" value="Histone, subunit A"/>
    <property type="match status" value="1"/>
</dbReference>
<dbReference type="InterPro" id="IPR007125">
    <property type="entry name" value="H2A/H2B/H3"/>
</dbReference>
<name>V4AH36_LOTGI</name>
<keyword evidence="4" id="KW-1185">Reference proteome</keyword>
<dbReference type="CTD" id="20231608"/>
<dbReference type="AlphaFoldDB" id="V4AH36"/>
<dbReference type="STRING" id="225164.V4AH36"/>
<dbReference type="GO" id="GO:0000786">
    <property type="term" value="C:nucleosome"/>
    <property type="evidence" value="ECO:0007669"/>
    <property type="project" value="InterPro"/>
</dbReference>
<dbReference type="InterPro" id="IPR000558">
    <property type="entry name" value="Histone_H2B"/>
</dbReference>
<dbReference type="InterPro" id="IPR009072">
    <property type="entry name" value="Histone-fold"/>
</dbReference>
<dbReference type="OrthoDB" id="9633318at2759"/>
<dbReference type="GO" id="GO:0030527">
    <property type="term" value="F:structural constituent of chromatin"/>
    <property type="evidence" value="ECO:0007669"/>
    <property type="project" value="InterPro"/>
</dbReference>
<dbReference type="HOGENOM" id="CLU_2239642_0_0_1"/>
<evidence type="ECO:0000259" key="2">
    <source>
        <dbReference type="Pfam" id="PF00125"/>
    </source>
</evidence>
<proteinExistence type="inferred from homology"/>
<dbReference type="Pfam" id="PF00125">
    <property type="entry name" value="Histone"/>
    <property type="match status" value="1"/>
</dbReference>
<protein>
    <recommendedName>
        <fullName evidence="2">Core Histone H2A/H2B/H3 domain-containing protein</fullName>
    </recommendedName>
</protein>
<reference evidence="3 4" key="1">
    <citation type="journal article" date="2013" name="Nature">
        <title>Insights into bilaterian evolution from three spiralian genomes.</title>
        <authorList>
            <person name="Simakov O."/>
            <person name="Marletaz F."/>
            <person name="Cho S.J."/>
            <person name="Edsinger-Gonzales E."/>
            <person name="Havlak P."/>
            <person name="Hellsten U."/>
            <person name="Kuo D.H."/>
            <person name="Larsson T."/>
            <person name="Lv J."/>
            <person name="Arendt D."/>
            <person name="Savage R."/>
            <person name="Osoegawa K."/>
            <person name="de Jong P."/>
            <person name="Grimwood J."/>
            <person name="Chapman J.A."/>
            <person name="Shapiro H."/>
            <person name="Aerts A."/>
            <person name="Otillar R.P."/>
            <person name="Terry A.Y."/>
            <person name="Boore J.L."/>
            <person name="Grigoriev I.V."/>
            <person name="Lindberg D.R."/>
            <person name="Seaver E.C."/>
            <person name="Weisblat D.A."/>
            <person name="Putnam N.H."/>
            <person name="Rokhsar D.S."/>
        </authorList>
    </citation>
    <scope>NUCLEOTIDE SEQUENCE [LARGE SCALE GENOMIC DNA]</scope>
</reference>